<gene>
    <name evidence="1" type="ORF">ACFSUL_03235</name>
</gene>
<reference evidence="2" key="1">
    <citation type="journal article" date="2019" name="Int. J. Syst. Evol. Microbiol.">
        <title>The Global Catalogue of Microorganisms (GCM) 10K type strain sequencing project: providing services to taxonomists for standard genome sequencing and annotation.</title>
        <authorList>
            <consortium name="The Broad Institute Genomics Platform"/>
            <consortium name="The Broad Institute Genome Sequencing Center for Infectious Disease"/>
            <person name="Wu L."/>
            <person name="Ma J."/>
        </authorList>
    </citation>
    <scope>NUCLEOTIDE SEQUENCE [LARGE SCALE GENOMIC DNA]</scope>
    <source>
        <strain evidence="2">KCTC 3913</strain>
    </source>
</reference>
<name>A0ABW5RM62_9BACI</name>
<accession>A0ABW5RM62</accession>
<dbReference type="RefSeq" id="WP_377932657.1">
    <property type="nucleotide sequence ID" value="NZ_JBHUMF010000008.1"/>
</dbReference>
<dbReference type="EMBL" id="JBHUMF010000008">
    <property type="protein sequence ID" value="MFD2679760.1"/>
    <property type="molecule type" value="Genomic_DNA"/>
</dbReference>
<protein>
    <submittedName>
        <fullName evidence="1">Uncharacterized protein</fullName>
    </submittedName>
</protein>
<proteinExistence type="predicted"/>
<evidence type="ECO:0000313" key="1">
    <source>
        <dbReference type="EMBL" id="MFD2679760.1"/>
    </source>
</evidence>
<evidence type="ECO:0000313" key="2">
    <source>
        <dbReference type="Proteomes" id="UP001597506"/>
    </source>
</evidence>
<dbReference type="Proteomes" id="UP001597506">
    <property type="component" value="Unassembled WGS sequence"/>
</dbReference>
<keyword evidence="2" id="KW-1185">Reference proteome</keyword>
<organism evidence="1 2">
    <name type="scientific">Bacillus seohaeanensis</name>
    <dbReference type="NCBI Taxonomy" id="284580"/>
    <lineage>
        <taxon>Bacteria</taxon>
        <taxon>Bacillati</taxon>
        <taxon>Bacillota</taxon>
        <taxon>Bacilli</taxon>
        <taxon>Bacillales</taxon>
        <taxon>Bacillaceae</taxon>
        <taxon>Bacillus</taxon>
    </lineage>
</organism>
<sequence length="50" mass="5868">MTNQKDRPIYYDGSRVNSISPKTYKEWVSKPKVAIKTIKYPCFPYLPSNN</sequence>
<comment type="caution">
    <text evidence="1">The sequence shown here is derived from an EMBL/GenBank/DDBJ whole genome shotgun (WGS) entry which is preliminary data.</text>
</comment>